<organism evidence="1 2">
    <name type="scientific">Acidisoma silvae</name>
    <dbReference type="NCBI Taxonomy" id="2802396"/>
    <lineage>
        <taxon>Bacteria</taxon>
        <taxon>Pseudomonadati</taxon>
        <taxon>Pseudomonadota</taxon>
        <taxon>Alphaproteobacteria</taxon>
        <taxon>Acetobacterales</taxon>
        <taxon>Acidocellaceae</taxon>
        <taxon>Acidisoma</taxon>
    </lineage>
</organism>
<reference evidence="1" key="1">
    <citation type="journal article" date="2021" name="Microorganisms">
        <title>Acidisoma silvae sp. nov. and Acidisomacellulosilytica sp. nov., Two Acidophilic Bacteria Isolated from Decaying Wood, Hydrolyzing Cellulose and Producing Poly-3-hydroxybutyrate.</title>
        <authorList>
            <person name="Mieszkin S."/>
            <person name="Pouder E."/>
            <person name="Uroz S."/>
            <person name="Simon-Colin C."/>
            <person name="Alain K."/>
        </authorList>
    </citation>
    <scope>NUCLEOTIDE SEQUENCE</scope>
    <source>
        <strain evidence="1">HW T2.11</strain>
    </source>
</reference>
<dbReference type="PANTHER" id="PTHR47623:SF1">
    <property type="entry name" value="OS09G0287300 PROTEIN"/>
    <property type="match status" value="1"/>
</dbReference>
<dbReference type="EMBL" id="JAESVB010000001">
    <property type="protein sequence ID" value="MCB8873996.1"/>
    <property type="molecule type" value="Genomic_DNA"/>
</dbReference>
<dbReference type="RefSeq" id="WP_227319652.1">
    <property type="nucleotide sequence ID" value="NZ_JAESVB010000001.1"/>
</dbReference>
<dbReference type="InterPro" id="IPR013078">
    <property type="entry name" value="His_Pase_superF_clade-1"/>
</dbReference>
<sequence length="179" mass="19473">MRQLLLLRHAKSNWDDPTLNDHDRPLDAEGRAAATALRAAMLDLGLAPELILVSSSRRTRETLELLEPLAETTRVLRSSELYLASPAQILEQIAAIPAETRSVMVIAHNPGLHDLAMMLIGSHAISLNQPGTLRVARGFPTAALAEFSVAGPWPTLAQGARLVRFLTPHDVQQTVQNNA</sequence>
<evidence type="ECO:0000313" key="2">
    <source>
        <dbReference type="Proteomes" id="UP000708298"/>
    </source>
</evidence>
<dbReference type="SMART" id="SM00855">
    <property type="entry name" value="PGAM"/>
    <property type="match status" value="1"/>
</dbReference>
<dbReference type="PANTHER" id="PTHR47623">
    <property type="entry name" value="OS09G0287300 PROTEIN"/>
    <property type="match status" value="1"/>
</dbReference>
<gene>
    <name evidence="1" type="ORF">ASILVAE211_02290</name>
</gene>
<dbReference type="Proteomes" id="UP000708298">
    <property type="component" value="Unassembled WGS sequence"/>
</dbReference>
<dbReference type="InterPro" id="IPR029033">
    <property type="entry name" value="His_PPase_superfam"/>
</dbReference>
<name>A0A963YNU8_9PROT</name>
<dbReference type="Gene3D" id="3.40.50.1240">
    <property type="entry name" value="Phosphoglycerate mutase-like"/>
    <property type="match status" value="1"/>
</dbReference>
<accession>A0A963YNU8</accession>
<comment type="caution">
    <text evidence="1">The sequence shown here is derived from an EMBL/GenBank/DDBJ whole genome shotgun (WGS) entry which is preliminary data.</text>
</comment>
<dbReference type="SUPFAM" id="SSF53254">
    <property type="entry name" value="Phosphoglycerate mutase-like"/>
    <property type="match status" value="1"/>
</dbReference>
<dbReference type="Pfam" id="PF00300">
    <property type="entry name" value="His_Phos_1"/>
    <property type="match status" value="1"/>
</dbReference>
<reference evidence="1" key="2">
    <citation type="submission" date="2021-01" db="EMBL/GenBank/DDBJ databases">
        <authorList>
            <person name="Mieszkin S."/>
            <person name="Pouder E."/>
            <person name="Alain K."/>
        </authorList>
    </citation>
    <scope>NUCLEOTIDE SEQUENCE</scope>
    <source>
        <strain evidence="1">HW T2.11</strain>
    </source>
</reference>
<protein>
    <submittedName>
        <fullName evidence="1">Histidine phosphatase family protein</fullName>
    </submittedName>
</protein>
<keyword evidence="2" id="KW-1185">Reference proteome</keyword>
<dbReference type="AlphaFoldDB" id="A0A963YNU8"/>
<dbReference type="CDD" id="cd07067">
    <property type="entry name" value="HP_PGM_like"/>
    <property type="match status" value="1"/>
</dbReference>
<evidence type="ECO:0000313" key="1">
    <source>
        <dbReference type="EMBL" id="MCB8873996.1"/>
    </source>
</evidence>
<proteinExistence type="predicted"/>